<organism evidence="5 6">
    <name type="scientific">Streptomyces longisporoflavus</name>
    <dbReference type="NCBI Taxonomy" id="28044"/>
    <lineage>
        <taxon>Bacteria</taxon>
        <taxon>Bacillati</taxon>
        <taxon>Actinomycetota</taxon>
        <taxon>Actinomycetes</taxon>
        <taxon>Kitasatosporales</taxon>
        <taxon>Streptomycetaceae</taxon>
        <taxon>Streptomyces</taxon>
    </lineage>
</organism>
<evidence type="ECO:0000259" key="4">
    <source>
        <dbReference type="Pfam" id="PF12849"/>
    </source>
</evidence>
<dbReference type="EMBL" id="JBIRGQ010000004">
    <property type="protein sequence ID" value="MFH8547432.1"/>
    <property type="molecule type" value="Genomic_DNA"/>
</dbReference>
<keyword evidence="3" id="KW-0812">Transmembrane</keyword>
<feature type="transmembrane region" description="Helical" evidence="3">
    <location>
        <begin position="6"/>
        <end position="27"/>
    </location>
</feature>
<dbReference type="Pfam" id="PF12849">
    <property type="entry name" value="PBP_like_2"/>
    <property type="match status" value="1"/>
</dbReference>
<gene>
    <name evidence="5" type="ORF">ACH4F9_20725</name>
</gene>
<keyword evidence="1" id="KW-0732">Signal</keyword>
<keyword evidence="3" id="KW-0472">Membrane</keyword>
<evidence type="ECO:0000256" key="1">
    <source>
        <dbReference type="ARBA" id="ARBA00022729"/>
    </source>
</evidence>
<feature type="transmembrane region" description="Helical" evidence="3">
    <location>
        <begin position="195"/>
        <end position="216"/>
    </location>
</feature>
<accession>A0ABW7QR29</accession>
<dbReference type="RefSeq" id="WP_397713597.1">
    <property type="nucleotide sequence ID" value="NZ_JBIRGN010000004.1"/>
</dbReference>
<comment type="caution">
    <text evidence="5">The sequence shown here is derived from an EMBL/GenBank/DDBJ whole genome shotgun (WGS) entry which is preliminary data.</text>
</comment>
<dbReference type="PANTHER" id="PTHR30570">
    <property type="entry name" value="PERIPLASMIC PHOSPHATE BINDING COMPONENT OF PHOSPHATE ABC TRANSPORTER"/>
    <property type="match status" value="1"/>
</dbReference>
<evidence type="ECO:0000313" key="6">
    <source>
        <dbReference type="Proteomes" id="UP001610818"/>
    </source>
</evidence>
<dbReference type="Gene3D" id="3.40.190.10">
    <property type="entry name" value="Periplasmic binding protein-like II"/>
    <property type="match status" value="2"/>
</dbReference>
<dbReference type="InterPro" id="IPR050811">
    <property type="entry name" value="Phosphate_ABC_transporter"/>
</dbReference>
<dbReference type="InterPro" id="IPR024370">
    <property type="entry name" value="PBP_domain"/>
</dbReference>
<evidence type="ECO:0000313" key="5">
    <source>
        <dbReference type="EMBL" id="MFH8547432.1"/>
    </source>
</evidence>
<feature type="domain" description="PBP" evidence="4">
    <location>
        <begin position="229"/>
        <end position="502"/>
    </location>
</feature>
<feature type="region of interest" description="Disordered" evidence="2">
    <location>
        <begin position="288"/>
        <end position="327"/>
    </location>
</feature>
<dbReference type="Proteomes" id="UP001610818">
    <property type="component" value="Unassembled WGS sequence"/>
</dbReference>
<dbReference type="PANTHER" id="PTHR30570:SF1">
    <property type="entry name" value="PHOSPHATE-BINDING PROTEIN PSTS"/>
    <property type="match status" value="1"/>
</dbReference>
<evidence type="ECO:0000256" key="2">
    <source>
        <dbReference type="SAM" id="MobiDB-lite"/>
    </source>
</evidence>
<protein>
    <submittedName>
        <fullName evidence="5">PstS family phosphate ABC transporter substrate-binding protein</fullName>
    </submittedName>
</protein>
<proteinExistence type="predicted"/>
<name>A0ABW7QR29_9ACTN</name>
<evidence type="ECO:0000256" key="3">
    <source>
        <dbReference type="SAM" id="Phobius"/>
    </source>
</evidence>
<keyword evidence="6" id="KW-1185">Reference proteome</keyword>
<keyword evidence="3" id="KW-1133">Transmembrane helix</keyword>
<sequence>MSGLSWESMVAALGLAIPVGAAMWEFGFAGRKRLGYRVQMDTTAKNADTHPHAGVLRQMQQNGTSLLDPSFVLLRIQNSGWTHIDANDYVVRDDDQVGIRINFPGRHVDGMVVTELSHDYLRPCFDDAAGLRMADGQIELPRVPLNRGTHYKVLAVLERDPDFPTGQDFPDPVVVAGIKGGVRGGRIKKTESHTFASRPVMVFIALLVLVAAAQSFTSFTRDDAPAQAAPVDCAAGTLTLSGSTAFRAAVADAAKRYVKKCTDARITITDDTFKGSVAGLDSLEAAGKKRAETTTEEAADTNAGAGGPGLPDRLAFTDGAKGDGRPRLLPRPVALSLFTLAVNKDTGVQDLSLKQLRQIYSGDITNWRQVNGNDVPIHLVSRHPGSGTRSTLVQQVLAGKELLEVTSGDCASMDRGRPGRCEVGDTATLLDNVASIPGALGHSEAGAALTHEGVQQVRISGYPATVEGADAGAYPYWQTEFAYTYGEPPADSVAAGFLRYLTEGAGKDSLPVHGHRPCSELEKPLLCRPAD</sequence>
<reference evidence="5 6" key="1">
    <citation type="submission" date="2024-10" db="EMBL/GenBank/DDBJ databases">
        <title>The Natural Products Discovery Center: Release of the First 8490 Sequenced Strains for Exploring Actinobacteria Biosynthetic Diversity.</title>
        <authorList>
            <person name="Kalkreuter E."/>
            <person name="Kautsar S.A."/>
            <person name="Yang D."/>
            <person name="Bader C.D."/>
            <person name="Teijaro C.N."/>
            <person name="Fluegel L."/>
            <person name="Davis C.M."/>
            <person name="Simpson J.R."/>
            <person name="Lauterbach L."/>
            <person name="Steele A.D."/>
            <person name="Gui C."/>
            <person name="Meng S."/>
            <person name="Li G."/>
            <person name="Viehrig K."/>
            <person name="Ye F."/>
            <person name="Su P."/>
            <person name="Kiefer A.F."/>
            <person name="Nichols A."/>
            <person name="Cepeda A.J."/>
            <person name="Yan W."/>
            <person name="Fan B."/>
            <person name="Jiang Y."/>
            <person name="Adhikari A."/>
            <person name="Zheng C.-J."/>
            <person name="Schuster L."/>
            <person name="Cowan T.M."/>
            <person name="Smanski M.J."/>
            <person name="Chevrette M.G."/>
            <person name="De Carvalho L.P.S."/>
            <person name="Shen B."/>
        </authorList>
    </citation>
    <scope>NUCLEOTIDE SEQUENCE [LARGE SCALE GENOMIC DNA]</scope>
    <source>
        <strain evidence="5 6">NPDC017990</strain>
    </source>
</reference>
<dbReference type="SUPFAM" id="SSF53850">
    <property type="entry name" value="Periplasmic binding protein-like II"/>
    <property type="match status" value="1"/>
</dbReference>